<dbReference type="PROSITE" id="PS50102">
    <property type="entry name" value="RRM"/>
    <property type="match status" value="1"/>
</dbReference>
<dbReference type="EMBL" id="KB445814">
    <property type="protein sequence ID" value="EMD31900.1"/>
    <property type="molecule type" value="Genomic_DNA"/>
</dbReference>
<dbReference type="InterPro" id="IPR035979">
    <property type="entry name" value="RBD_domain_sf"/>
</dbReference>
<dbReference type="SMART" id="SM00360">
    <property type="entry name" value="RRM"/>
    <property type="match status" value="1"/>
</dbReference>
<evidence type="ECO:0000256" key="4">
    <source>
        <dbReference type="PROSITE-ProRule" id="PRU00175"/>
    </source>
</evidence>
<dbReference type="InterPro" id="IPR013083">
    <property type="entry name" value="Znf_RING/FYVE/PHD"/>
</dbReference>
<feature type="region of interest" description="Disordered" evidence="6">
    <location>
        <begin position="1"/>
        <end position="55"/>
    </location>
</feature>
<evidence type="ECO:0000259" key="7">
    <source>
        <dbReference type="PROSITE" id="PS50089"/>
    </source>
</evidence>
<dbReference type="InterPro" id="IPR017907">
    <property type="entry name" value="Znf_RING_CS"/>
</dbReference>
<dbReference type="SUPFAM" id="SSF57850">
    <property type="entry name" value="RING/U-box"/>
    <property type="match status" value="1"/>
</dbReference>
<keyword evidence="10" id="KW-1185">Reference proteome</keyword>
<feature type="domain" description="RING-type" evidence="7">
    <location>
        <begin position="289"/>
        <end position="332"/>
    </location>
</feature>
<evidence type="ECO:0000259" key="8">
    <source>
        <dbReference type="PROSITE" id="PS50102"/>
    </source>
</evidence>
<reference evidence="9 10" key="1">
    <citation type="journal article" date="2012" name="Proc. Natl. Acad. Sci. U.S.A.">
        <title>Comparative genomics of Ceriporiopsis subvermispora and Phanerochaete chrysosporium provide insight into selective ligninolysis.</title>
        <authorList>
            <person name="Fernandez-Fueyo E."/>
            <person name="Ruiz-Duenas F.J."/>
            <person name="Ferreira P."/>
            <person name="Floudas D."/>
            <person name="Hibbett D.S."/>
            <person name="Canessa P."/>
            <person name="Larrondo L.F."/>
            <person name="James T.Y."/>
            <person name="Seelenfreund D."/>
            <person name="Lobos S."/>
            <person name="Polanco R."/>
            <person name="Tello M."/>
            <person name="Honda Y."/>
            <person name="Watanabe T."/>
            <person name="Watanabe T."/>
            <person name="Ryu J.S."/>
            <person name="Kubicek C.P."/>
            <person name="Schmoll M."/>
            <person name="Gaskell J."/>
            <person name="Hammel K.E."/>
            <person name="St John F.J."/>
            <person name="Vanden Wymelenberg A."/>
            <person name="Sabat G."/>
            <person name="Splinter BonDurant S."/>
            <person name="Syed K."/>
            <person name="Yadav J.S."/>
            <person name="Doddapaneni H."/>
            <person name="Subramanian V."/>
            <person name="Lavin J.L."/>
            <person name="Oguiza J.A."/>
            <person name="Perez G."/>
            <person name="Pisabarro A.G."/>
            <person name="Ramirez L."/>
            <person name="Santoyo F."/>
            <person name="Master E."/>
            <person name="Coutinho P.M."/>
            <person name="Henrissat B."/>
            <person name="Lombard V."/>
            <person name="Magnuson J.K."/>
            <person name="Kuees U."/>
            <person name="Hori C."/>
            <person name="Igarashi K."/>
            <person name="Samejima M."/>
            <person name="Held B.W."/>
            <person name="Barry K.W."/>
            <person name="LaButti K.M."/>
            <person name="Lapidus A."/>
            <person name="Lindquist E.A."/>
            <person name="Lucas S.M."/>
            <person name="Riley R."/>
            <person name="Salamov A.A."/>
            <person name="Hoffmeister D."/>
            <person name="Schwenk D."/>
            <person name="Hadar Y."/>
            <person name="Yarden O."/>
            <person name="de Vries R.P."/>
            <person name="Wiebenga A."/>
            <person name="Stenlid J."/>
            <person name="Eastwood D."/>
            <person name="Grigoriev I.V."/>
            <person name="Berka R.M."/>
            <person name="Blanchette R.A."/>
            <person name="Kersten P."/>
            <person name="Martinez A.T."/>
            <person name="Vicuna R."/>
            <person name="Cullen D."/>
        </authorList>
    </citation>
    <scope>NUCLEOTIDE SEQUENCE [LARGE SCALE GENOMIC DNA]</scope>
    <source>
        <strain evidence="9 10">B</strain>
    </source>
</reference>
<keyword evidence="5" id="KW-0694">RNA-binding</keyword>
<dbReference type="Gene3D" id="3.30.40.10">
    <property type="entry name" value="Zinc/RING finger domain, C3HC4 (zinc finger)"/>
    <property type="match status" value="1"/>
</dbReference>
<dbReference type="SUPFAM" id="SSF54928">
    <property type="entry name" value="RNA-binding domain, RBD"/>
    <property type="match status" value="1"/>
</dbReference>
<evidence type="ECO:0008006" key="11">
    <source>
        <dbReference type="Google" id="ProtNLM"/>
    </source>
</evidence>
<keyword evidence="1" id="KW-0479">Metal-binding</keyword>
<dbReference type="InterPro" id="IPR012677">
    <property type="entry name" value="Nucleotide-bd_a/b_plait_sf"/>
</dbReference>
<dbReference type="InterPro" id="IPR001841">
    <property type="entry name" value="Znf_RING"/>
</dbReference>
<keyword evidence="3" id="KW-0862">Zinc</keyword>
<evidence type="ECO:0000256" key="2">
    <source>
        <dbReference type="ARBA" id="ARBA00022771"/>
    </source>
</evidence>
<dbReference type="AlphaFoldDB" id="M2QIJ1"/>
<gene>
    <name evidence="9" type="ORF">CERSUDRAFT_119204</name>
</gene>
<name>M2QIJ1_CERS8</name>
<sequence>MAKHSFVPASAPTSPAVTRSKSDRHPPVTPQRIPVRNVQHPYASPYTPATTSSTPYTPLSLRSFSSSSVSTLATPASAASRRRLSLSVSPEVSTNAKSLADIAQNWRTRANENGIRVTSSDDSHYKADDSLICDMSSSSIDKALLPAPFLSTHRRARAHSQAQAPLSQIHDPVQFSTPSRPVHSGILNTPPPQPLFRLRGSVTDPAHTRRRPAFEQNSELFDIEEDEYAPYPPAFTQPASQTLPLALNDPFETDLSDLSGISEPMQLYETPDYAVETPPMSAQANPTNCSVCGSTGGSLAILEPCRHPLCSACLTSALNIVGEKDMECAVCKAKVDDFQLRKSSFPAGAAATEVAKPFQPSVDQGAFMDDAGFDSGISLLPSAFDGNMCIDMSGFGDPAEFFDRAQGASTPVAGVRARRSFGSTPDESVVLRIDNVPWDITPPAIADWLKHPVERVHVLLDRKGKTLSHAYVEMASADAAKAALRSSQNAVLGKGKRARGVTVTRSSQEELMRSLFPSWLGNFDGGRPSLAGLDNEHVISTLQRGLLSEAELNSLLHLIRSPDSHFLKVPSLPFHSLISVLSKFPADDDSRVFWSGSLRDMIYEITYAAVQVLLARIEENPLSDWTSLMSQLVRAAMNCQAFTSEQMSKLSDILEAALPQSMSSPPGSRSSISSPDSVQNVIQQPPVDIPMYTAVNTAQDHPHVDQGAYKQLAEEFGVEPHLIEALAQRLSGMF</sequence>
<evidence type="ECO:0000313" key="9">
    <source>
        <dbReference type="EMBL" id="EMD31900.1"/>
    </source>
</evidence>
<dbReference type="GO" id="GO:0003723">
    <property type="term" value="F:RNA binding"/>
    <property type="evidence" value="ECO:0007669"/>
    <property type="project" value="UniProtKB-UniRule"/>
</dbReference>
<protein>
    <recommendedName>
        <fullName evidence="11">RING-type domain-containing protein</fullName>
    </recommendedName>
</protein>
<dbReference type="PROSITE" id="PS00518">
    <property type="entry name" value="ZF_RING_1"/>
    <property type="match status" value="1"/>
</dbReference>
<proteinExistence type="predicted"/>
<evidence type="ECO:0000313" key="10">
    <source>
        <dbReference type="Proteomes" id="UP000016930"/>
    </source>
</evidence>
<dbReference type="OrthoDB" id="336240at2759"/>
<dbReference type="InterPro" id="IPR000504">
    <property type="entry name" value="RRM_dom"/>
</dbReference>
<evidence type="ECO:0000256" key="5">
    <source>
        <dbReference type="PROSITE-ProRule" id="PRU00176"/>
    </source>
</evidence>
<dbReference type="Gene3D" id="3.30.70.330">
    <property type="match status" value="1"/>
</dbReference>
<dbReference type="HOGENOM" id="CLU_010144_0_0_1"/>
<dbReference type="GO" id="GO:0008270">
    <property type="term" value="F:zinc ion binding"/>
    <property type="evidence" value="ECO:0007669"/>
    <property type="project" value="UniProtKB-KW"/>
</dbReference>
<dbReference type="Proteomes" id="UP000016930">
    <property type="component" value="Unassembled WGS sequence"/>
</dbReference>
<dbReference type="PROSITE" id="PS50089">
    <property type="entry name" value="ZF_RING_2"/>
    <property type="match status" value="1"/>
</dbReference>
<accession>M2QIJ1</accession>
<evidence type="ECO:0000256" key="1">
    <source>
        <dbReference type="ARBA" id="ARBA00022723"/>
    </source>
</evidence>
<feature type="compositionally biased region" description="Low complexity" evidence="6">
    <location>
        <begin position="41"/>
        <end position="55"/>
    </location>
</feature>
<dbReference type="SMART" id="SM00184">
    <property type="entry name" value="RING"/>
    <property type="match status" value="1"/>
</dbReference>
<feature type="domain" description="RRM" evidence="8">
    <location>
        <begin position="429"/>
        <end position="508"/>
    </location>
</feature>
<evidence type="ECO:0000256" key="3">
    <source>
        <dbReference type="ARBA" id="ARBA00022833"/>
    </source>
</evidence>
<keyword evidence="2 4" id="KW-0863">Zinc-finger</keyword>
<dbReference type="STRING" id="914234.M2QIJ1"/>
<organism evidence="9 10">
    <name type="scientific">Ceriporiopsis subvermispora (strain B)</name>
    <name type="common">White-rot fungus</name>
    <name type="synonym">Gelatoporia subvermispora</name>
    <dbReference type="NCBI Taxonomy" id="914234"/>
    <lineage>
        <taxon>Eukaryota</taxon>
        <taxon>Fungi</taxon>
        <taxon>Dikarya</taxon>
        <taxon>Basidiomycota</taxon>
        <taxon>Agaricomycotina</taxon>
        <taxon>Agaricomycetes</taxon>
        <taxon>Polyporales</taxon>
        <taxon>Gelatoporiaceae</taxon>
        <taxon>Gelatoporia</taxon>
    </lineage>
</organism>
<evidence type="ECO:0000256" key="6">
    <source>
        <dbReference type="SAM" id="MobiDB-lite"/>
    </source>
</evidence>